<organism evidence="1 2">
    <name type="scientific">Candidatus Thiodiazotropha endolucinida</name>
    <dbReference type="NCBI Taxonomy" id="1655433"/>
    <lineage>
        <taxon>Bacteria</taxon>
        <taxon>Pseudomonadati</taxon>
        <taxon>Pseudomonadota</taxon>
        <taxon>Gammaproteobacteria</taxon>
        <taxon>Chromatiales</taxon>
        <taxon>Sedimenticolaceae</taxon>
        <taxon>Candidatus Thiodiazotropha</taxon>
    </lineage>
</organism>
<dbReference type="EMBL" id="MARB01000049">
    <property type="protein sequence ID" value="ODJ85597.1"/>
    <property type="molecule type" value="Genomic_DNA"/>
</dbReference>
<gene>
    <name evidence="1" type="ORF">CODIS_41870</name>
</gene>
<dbReference type="AlphaFoldDB" id="A0A7Z0VHD0"/>
<protein>
    <submittedName>
        <fullName evidence="1">Uncharacterized protein</fullName>
    </submittedName>
</protein>
<proteinExistence type="predicted"/>
<sequence length="275" mass="27429">MDLLGAAIDIVAGDPQGTPVRGGELAQALLVVVAELDLISDTFTRAIDLDEIAGGIVFKLGGASDGSKTAVRFGTVSTLGDLDGLALGVVAIRQTVFALGIDAGTDHRTGFQGSVVRIFIACNLAHCATGALLTHLLGTPLHIVSVVLGDAILGGELDQLQLRVVAVADIAPATAGAAGPLDGGDQGHAVSDLGGVGTDLALAVGDLGLAGGAEVKSDLAYLVGMGGEDRPVLLVVCPGGITDAPLIGDAGEVVAVVRVFIIIDPRRALMPGDLL</sequence>
<name>A0A7Z0VHD0_9GAMM</name>
<comment type="caution">
    <text evidence="1">The sequence shown here is derived from an EMBL/GenBank/DDBJ whole genome shotgun (WGS) entry which is preliminary data.</text>
</comment>
<accession>A0A7Z0VHD0</accession>
<evidence type="ECO:0000313" key="1">
    <source>
        <dbReference type="EMBL" id="ODJ85597.1"/>
    </source>
</evidence>
<reference evidence="1 2" key="1">
    <citation type="submission" date="2016-06" db="EMBL/GenBank/DDBJ databases">
        <title>Genome sequence of endosymbiont of Candidatus Endolucinida thiodiazotropha.</title>
        <authorList>
            <person name="Poehlein A."/>
            <person name="Koenig S."/>
            <person name="Heiden S.E."/>
            <person name="Thuermer A."/>
            <person name="Voget S."/>
            <person name="Daniel R."/>
            <person name="Markert S."/>
            <person name="Gros O."/>
            <person name="Schweder T."/>
        </authorList>
    </citation>
    <scope>NUCLEOTIDE SEQUENCE [LARGE SCALE GENOMIC DNA]</scope>
    <source>
        <strain evidence="1 2">COS</strain>
    </source>
</reference>
<dbReference type="Proteomes" id="UP000094769">
    <property type="component" value="Unassembled WGS sequence"/>
</dbReference>
<keyword evidence="2" id="KW-1185">Reference proteome</keyword>
<evidence type="ECO:0000313" key="2">
    <source>
        <dbReference type="Proteomes" id="UP000094769"/>
    </source>
</evidence>